<evidence type="ECO:0000313" key="2">
    <source>
        <dbReference type="EMBL" id="KAK4459883.1"/>
    </source>
</evidence>
<feature type="compositionally biased region" description="Basic and acidic residues" evidence="1">
    <location>
        <begin position="54"/>
        <end position="69"/>
    </location>
</feature>
<keyword evidence="3" id="KW-1185">Reference proteome</keyword>
<dbReference type="Proteomes" id="UP001321749">
    <property type="component" value="Unassembled WGS sequence"/>
</dbReference>
<reference evidence="2" key="1">
    <citation type="journal article" date="2023" name="Mol. Phylogenet. Evol.">
        <title>Genome-scale phylogeny and comparative genomics of the fungal order Sordariales.</title>
        <authorList>
            <person name="Hensen N."/>
            <person name="Bonometti L."/>
            <person name="Westerberg I."/>
            <person name="Brannstrom I.O."/>
            <person name="Guillou S."/>
            <person name="Cros-Aarteil S."/>
            <person name="Calhoun S."/>
            <person name="Haridas S."/>
            <person name="Kuo A."/>
            <person name="Mondo S."/>
            <person name="Pangilinan J."/>
            <person name="Riley R."/>
            <person name="LaButti K."/>
            <person name="Andreopoulos B."/>
            <person name="Lipzen A."/>
            <person name="Chen C."/>
            <person name="Yan M."/>
            <person name="Daum C."/>
            <person name="Ng V."/>
            <person name="Clum A."/>
            <person name="Steindorff A."/>
            <person name="Ohm R.A."/>
            <person name="Martin F."/>
            <person name="Silar P."/>
            <person name="Natvig D.O."/>
            <person name="Lalanne C."/>
            <person name="Gautier V."/>
            <person name="Ament-Velasquez S.L."/>
            <person name="Kruys A."/>
            <person name="Hutchinson M.I."/>
            <person name="Powell A.J."/>
            <person name="Barry K."/>
            <person name="Miller A.N."/>
            <person name="Grigoriev I.V."/>
            <person name="Debuchy R."/>
            <person name="Gladieux P."/>
            <person name="Hiltunen Thoren M."/>
            <person name="Johannesson H."/>
        </authorList>
    </citation>
    <scope>NUCLEOTIDE SEQUENCE</scope>
    <source>
        <strain evidence="2">PSN324</strain>
    </source>
</reference>
<accession>A0AAV9HJL2</accession>
<evidence type="ECO:0000313" key="3">
    <source>
        <dbReference type="Proteomes" id="UP001321749"/>
    </source>
</evidence>
<proteinExistence type="predicted"/>
<dbReference type="EMBL" id="MU865025">
    <property type="protein sequence ID" value="KAK4459883.1"/>
    <property type="molecule type" value="Genomic_DNA"/>
</dbReference>
<dbReference type="AlphaFoldDB" id="A0AAV9HJL2"/>
<name>A0AAV9HJL2_9PEZI</name>
<organism evidence="2 3">
    <name type="scientific">Cladorrhinum samala</name>
    <dbReference type="NCBI Taxonomy" id="585594"/>
    <lineage>
        <taxon>Eukaryota</taxon>
        <taxon>Fungi</taxon>
        <taxon>Dikarya</taxon>
        <taxon>Ascomycota</taxon>
        <taxon>Pezizomycotina</taxon>
        <taxon>Sordariomycetes</taxon>
        <taxon>Sordariomycetidae</taxon>
        <taxon>Sordariales</taxon>
        <taxon>Podosporaceae</taxon>
        <taxon>Cladorrhinum</taxon>
    </lineage>
</organism>
<comment type="caution">
    <text evidence="2">The sequence shown here is derived from an EMBL/GenBank/DDBJ whole genome shotgun (WGS) entry which is preliminary data.</text>
</comment>
<evidence type="ECO:0000256" key="1">
    <source>
        <dbReference type="SAM" id="MobiDB-lite"/>
    </source>
</evidence>
<reference evidence="2" key="2">
    <citation type="submission" date="2023-06" db="EMBL/GenBank/DDBJ databases">
        <authorList>
            <consortium name="Lawrence Berkeley National Laboratory"/>
            <person name="Mondo S.J."/>
            <person name="Hensen N."/>
            <person name="Bonometti L."/>
            <person name="Westerberg I."/>
            <person name="Brannstrom I.O."/>
            <person name="Guillou S."/>
            <person name="Cros-Aarteil S."/>
            <person name="Calhoun S."/>
            <person name="Haridas S."/>
            <person name="Kuo A."/>
            <person name="Pangilinan J."/>
            <person name="Riley R."/>
            <person name="Labutti K."/>
            <person name="Andreopoulos B."/>
            <person name="Lipzen A."/>
            <person name="Chen C."/>
            <person name="Yanf M."/>
            <person name="Daum C."/>
            <person name="Ng V."/>
            <person name="Clum A."/>
            <person name="Steindorff A."/>
            <person name="Ohm R."/>
            <person name="Martin F."/>
            <person name="Silar P."/>
            <person name="Natvig D."/>
            <person name="Lalanne C."/>
            <person name="Gautier V."/>
            <person name="Ament-Velasquez S.L."/>
            <person name="Kruys A."/>
            <person name="Hutchinson M.I."/>
            <person name="Powell A.J."/>
            <person name="Barry K."/>
            <person name="Miller A.N."/>
            <person name="Grigoriev I.V."/>
            <person name="Debuchy R."/>
            <person name="Gladieux P."/>
            <person name="Thoren M.H."/>
            <person name="Johannesson H."/>
        </authorList>
    </citation>
    <scope>NUCLEOTIDE SEQUENCE</scope>
    <source>
        <strain evidence="2">PSN324</strain>
    </source>
</reference>
<sequence length="201" mass="21279">MKEGEGEEKSGIFGLQSALAHEQAKGFGALISGDISRYPGFQNDRTCSRYEARNARYGRDKGGPHRSEIENSSAEGRARGEPRPLCHLAPHISAGRLAPPAGIPCAAMEFLDTAEERTPADSSPGILKAMYVHRVLAAVGCGRDTAGCRSSTHSRQLRGENDGISEAAHSASDVAYRNGSATIHTPPRLVESASPTAVLRG</sequence>
<gene>
    <name evidence="2" type="ORF">QBC42DRAFT_253981</name>
</gene>
<feature type="region of interest" description="Disordered" evidence="1">
    <location>
        <begin position="54"/>
        <end position="83"/>
    </location>
</feature>
<protein>
    <submittedName>
        <fullName evidence="2">Uncharacterized protein</fullName>
    </submittedName>
</protein>